<dbReference type="OrthoDB" id="683646at2759"/>
<gene>
    <name evidence="3" type="ORF">TSUD_20100</name>
</gene>
<keyword evidence="4" id="KW-1185">Reference proteome</keyword>
<sequence length="124" mass="14189">MAARYVVKRGRLRDGGRRGSSLWREITRIKDSGGGAQSLDIWQWQPDPDKCYSVCGAYRLLTSQDLVTLEVAAGLIWQTLIPLKVFIFAWRLLRDRLPTKSNLVTRALLIFFGLLYVLGLDLHR</sequence>
<dbReference type="AlphaFoldDB" id="A0A2Z6MNZ6"/>
<keyword evidence="1" id="KW-0472">Membrane</keyword>
<evidence type="ECO:0000259" key="2">
    <source>
        <dbReference type="Pfam" id="PF13966"/>
    </source>
</evidence>
<dbReference type="EMBL" id="DF973552">
    <property type="protein sequence ID" value="GAU34304.1"/>
    <property type="molecule type" value="Genomic_DNA"/>
</dbReference>
<keyword evidence="1" id="KW-1133">Transmembrane helix</keyword>
<keyword evidence="1" id="KW-0812">Transmembrane</keyword>
<evidence type="ECO:0000313" key="3">
    <source>
        <dbReference type="EMBL" id="GAU34304.1"/>
    </source>
</evidence>
<dbReference type="PANTHER" id="PTHR36617:SF5">
    <property type="entry name" value="OS05G0421675 PROTEIN"/>
    <property type="match status" value="1"/>
</dbReference>
<dbReference type="Pfam" id="PF13966">
    <property type="entry name" value="zf-RVT"/>
    <property type="match status" value="1"/>
</dbReference>
<dbReference type="Proteomes" id="UP000242715">
    <property type="component" value="Unassembled WGS sequence"/>
</dbReference>
<organism evidence="3 4">
    <name type="scientific">Trifolium subterraneum</name>
    <name type="common">Subterranean clover</name>
    <dbReference type="NCBI Taxonomy" id="3900"/>
    <lineage>
        <taxon>Eukaryota</taxon>
        <taxon>Viridiplantae</taxon>
        <taxon>Streptophyta</taxon>
        <taxon>Embryophyta</taxon>
        <taxon>Tracheophyta</taxon>
        <taxon>Spermatophyta</taxon>
        <taxon>Magnoliopsida</taxon>
        <taxon>eudicotyledons</taxon>
        <taxon>Gunneridae</taxon>
        <taxon>Pentapetalae</taxon>
        <taxon>rosids</taxon>
        <taxon>fabids</taxon>
        <taxon>Fabales</taxon>
        <taxon>Fabaceae</taxon>
        <taxon>Papilionoideae</taxon>
        <taxon>50 kb inversion clade</taxon>
        <taxon>NPAAA clade</taxon>
        <taxon>Hologalegina</taxon>
        <taxon>IRL clade</taxon>
        <taxon>Trifolieae</taxon>
        <taxon>Trifolium</taxon>
    </lineage>
</organism>
<feature type="transmembrane region" description="Helical" evidence="1">
    <location>
        <begin position="71"/>
        <end position="91"/>
    </location>
</feature>
<proteinExistence type="predicted"/>
<reference evidence="4" key="1">
    <citation type="journal article" date="2017" name="Front. Plant Sci.">
        <title>Climate Clever Clovers: New Paradigm to Reduce the Environmental Footprint of Ruminants by Breeding Low Methanogenic Forages Utilizing Haplotype Variation.</title>
        <authorList>
            <person name="Kaur P."/>
            <person name="Appels R."/>
            <person name="Bayer P.E."/>
            <person name="Keeble-Gagnere G."/>
            <person name="Wang J."/>
            <person name="Hirakawa H."/>
            <person name="Shirasawa K."/>
            <person name="Vercoe P."/>
            <person name="Stefanova K."/>
            <person name="Durmic Z."/>
            <person name="Nichols P."/>
            <person name="Revell C."/>
            <person name="Isobe S.N."/>
            <person name="Edwards D."/>
            <person name="Erskine W."/>
        </authorList>
    </citation>
    <scope>NUCLEOTIDE SEQUENCE [LARGE SCALE GENOMIC DNA]</scope>
    <source>
        <strain evidence="4">cv. Daliak</strain>
    </source>
</reference>
<protein>
    <recommendedName>
        <fullName evidence="2">Reverse transcriptase zinc-binding domain-containing protein</fullName>
    </recommendedName>
</protein>
<accession>A0A2Z6MNZ6</accession>
<evidence type="ECO:0000256" key="1">
    <source>
        <dbReference type="SAM" id="Phobius"/>
    </source>
</evidence>
<feature type="domain" description="Reverse transcriptase zinc-binding" evidence="2">
    <location>
        <begin position="52"/>
        <end position="107"/>
    </location>
</feature>
<evidence type="ECO:0000313" key="4">
    <source>
        <dbReference type="Proteomes" id="UP000242715"/>
    </source>
</evidence>
<name>A0A2Z6MNZ6_TRISU</name>
<dbReference type="InterPro" id="IPR026960">
    <property type="entry name" value="RVT-Znf"/>
</dbReference>
<feature type="transmembrane region" description="Helical" evidence="1">
    <location>
        <begin position="103"/>
        <end position="120"/>
    </location>
</feature>
<dbReference type="PANTHER" id="PTHR36617">
    <property type="entry name" value="PROTEIN, PUTATIVE-RELATED"/>
    <property type="match status" value="1"/>
</dbReference>